<name>A0ABS7ZLU1_9GAMM</name>
<evidence type="ECO:0000256" key="1">
    <source>
        <dbReference type="ARBA" id="ARBA00004196"/>
    </source>
</evidence>
<organism evidence="5 6">
    <name type="scientific">Thalassolituus marinus</name>
    <dbReference type="NCBI Taxonomy" id="671053"/>
    <lineage>
        <taxon>Bacteria</taxon>
        <taxon>Pseudomonadati</taxon>
        <taxon>Pseudomonadota</taxon>
        <taxon>Gammaproteobacteria</taxon>
        <taxon>Oceanospirillales</taxon>
        <taxon>Oceanospirillaceae</taxon>
        <taxon>Thalassolituus</taxon>
    </lineage>
</organism>
<dbReference type="InterPro" id="IPR018976">
    <property type="entry name" value="Imelysin-like"/>
</dbReference>
<dbReference type="EMBL" id="JAEDAH010000014">
    <property type="protein sequence ID" value="MCA6062668.1"/>
    <property type="molecule type" value="Genomic_DNA"/>
</dbReference>
<gene>
    <name evidence="5" type="ORF">I9W95_03510</name>
</gene>
<dbReference type="Pfam" id="PF09375">
    <property type="entry name" value="Peptidase_M75"/>
    <property type="match status" value="1"/>
</dbReference>
<keyword evidence="6" id="KW-1185">Reference proteome</keyword>
<dbReference type="Gene3D" id="1.20.1420.20">
    <property type="entry name" value="M75 peptidase, HXXE motif"/>
    <property type="match status" value="1"/>
</dbReference>
<evidence type="ECO:0000313" key="6">
    <source>
        <dbReference type="Proteomes" id="UP000714380"/>
    </source>
</evidence>
<reference evidence="5 6" key="1">
    <citation type="submission" date="2020-12" db="EMBL/GenBank/DDBJ databases">
        <title>Novel Thalassolituus-related marine hydrocarbonoclastic bacteria mediated algae-derived hydrocarbons mineralization in twilight zone of the northern South China Sea.</title>
        <authorList>
            <person name="Dong C."/>
        </authorList>
    </citation>
    <scope>NUCLEOTIDE SEQUENCE [LARGE SCALE GENOMIC DNA]</scope>
    <source>
        <strain evidence="5 6">IMCC1826</strain>
    </source>
</reference>
<dbReference type="PROSITE" id="PS51257">
    <property type="entry name" value="PROKAR_LIPOPROTEIN"/>
    <property type="match status" value="1"/>
</dbReference>
<evidence type="ECO:0000256" key="2">
    <source>
        <dbReference type="ARBA" id="ARBA00022729"/>
    </source>
</evidence>
<comment type="subcellular location">
    <subcellularLocation>
        <location evidence="1">Cell envelope</location>
    </subcellularLocation>
</comment>
<feature type="chain" id="PRO_5046977668" description="Imelysin-like domain-containing protein" evidence="3">
    <location>
        <begin position="19"/>
        <end position="489"/>
    </location>
</feature>
<protein>
    <recommendedName>
        <fullName evidence="4">Imelysin-like domain-containing protein</fullName>
    </recommendedName>
</protein>
<evidence type="ECO:0000256" key="3">
    <source>
        <dbReference type="SAM" id="SignalP"/>
    </source>
</evidence>
<evidence type="ECO:0000259" key="4">
    <source>
        <dbReference type="Pfam" id="PF09375"/>
    </source>
</evidence>
<feature type="signal peptide" evidence="3">
    <location>
        <begin position="1"/>
        <end position="18"/>
    </location>
</feature>
<accession>A0ABS7ZLU1</accession>
<dbReference type="CDD" id="cd14657">
    <property type="entry name" value="Imelysin_IrpA-like"/>
    <property type="match status" value="1"/>
</dbReference>
<sequence>MKLTRLALTVATASLITACGGGSSSSGPDISIDNVAKVLNTNAEIAYAAYSDSVTTAVALKAAIDALADEPTEANLQAAKTAWLVAREPYGQTEVYRFRLSPIDSTDYDQEDGPEGDINAWPLGEALIDYVQTNDSDFDTDQIGVTDNSVEVGDVTPAGAYAITADNHTFQQTIIGRTNIDITADLLANTATADDEHDVISGYHAIEFLLWGQDLNNDTGLADRTTDGKNRDQAVKAYQTAGQRPLTDFTAATYGVRRLTYLQVAAQKLIDDLTAVRDGWAPGVSDNYRAAFTAVASKSEAKQKLTEILTGMGILSEGELAGERMQIAFASNSQEDEHSCFSDNTHRDIALNALGVANSYYGEYKGYDRDLDGDIDSSDAVANAVSGYGIDSLLADSGLEDIAAELDAAFTLTETNYMAIDAKARAGQPFDVLIMDDNRTATNPVYLTIKSLNAQASVITDLAEELKLDADVVDPGASECNTDNPLEEC</sequence>
<dbReference type="InterPro" id="IPR038352">
    <property type="entry name" value="Imelysin_sf"/>
</dbReference>
<dbReference type="RefSeq" id="WP_225671900.1">
    <property type="nucleotide sequence ID" value="NZ_JAEDAH010000014.1"/>
</dbReference>
<comment type="caution">
    <text evidence="5">The sequence shown here is derived from an EMBL/GenBank/DDBJ whole genome shotgun (WGS) entry which is preliminary data.</text>
</comment>
<proteinExistence type="predicted"/>
<evidence type="ECO:0000313" key="5">
    <source>
        <dbReference type="EMBL" id="MCA6062668.1"/>
    </source>
</evidence>
<dbReference type="Proteomes" id="UP000714380">
    <property type="component" value="Unassembled WGS sequence"/>
</dbReference>
<feature type="domain" description="Imelysin-like" evidence="4">
    <location>
        <begin position="46"/>
        <end position="441"/>
    </location>
</feature>
<keyword evidence="2 3" id="KW-0732">Signal</keyword>